<dbReference type="Proteomes" id="UP000054498">
    <property type="component" value="Unassembled WGS sequence"/>
</dbReference>
<accession>A0A0D2JNR1</accession>
<organism evidence="2 3">
    <name type="scientific">Monoraphidium neglectum</name>
    <dbReference type="NCBI Taxonomy" id="145388"/>
    <lineage>
        <taxon>Eukaryota</taxon>
        <taxon>Viridiplantae</taxon>
        <taxon>Chlorophyta</taxon>
        <taxon>core chlorophytes</taxon>
        <taxon>Chlorophyceae</taxon>
        <taxon>CS clade</taxon>
        <taxon>Sphaeropleales</taxon>
        <taxon>Selenastraceae</taxon>
        <taxon>Monoraphidium</taxon>
    </lineage>
</organism>
<dbReference type="AlphaFoldDB" id="A0A0D2JNR1"/>
<feature type="compositionally biased region" description="Basic and acidic residues" evidence="1">
    <location>
        <begin position="74"/>
        <end position="84"/>
    </location>
</feature>
<evidence type="ECO:0000256" key="1">
    <source>
        <dbReference type="SAM" id="MobiDB-lite"/>
    </source>
</evidence>
<protein>
    <submittedName>
        <fullName evidence="2">Uncharacterized protein</fullName>
    </submittedName>
</protein>
<feature type="region of interest" description="Disordered" evidence="1">
    <location>
        <begin position="1"/>
        <end position="89"/>
    </location>
</feature>
<dbReference type="KEGG" id="mng:MNEG_7172"/>
<dbReference type="RefSeq" id="XP_013899807.1">
    <property type="nucleotide sequence ID" value="XM_014044353.1"/>
</dbReference>
<sequence>MQQAPSLQTQHSASFRSASATAGDSKFTIIEREASTRRRAPPTRARSGGEADDMDDALARGAGSVSQQRTQSGSDHKQQRDQRRGGSVSAAVPAVPLLAACDDPVSLLVGLGALLVRGFGGPVAAATRAEVERRACALLRVPSITGEAGARAARRGSVVGDAPLAAAAAAEA</sequence>
<evidence type="ECO:0000313" key="2">
    <source>
        <dbReference type="EMBL" id="KIZ00788.1"/>
    </source>
</evidence>
<dbReference type="EMBL" id="KK101466">
    <property type="protein sequence ID" value="KIZ00788.1"/>
    <property type="molecule type" value="Genomic_DNA"/>
</dbReference>
<feature type="compositionally biased region" description="Polar residues" evidence="1">
    <location>
        <begin position="64"/>
        <end position="73"/>
    </location>
</feature>
<keyword evidence="3" id="KW-1185">Reference proteome</keyword>
<gene>
    <name evidence="2" type="ORF">MNEG_7172</name>
</gene>
<reference evidence="2 3" key="1">
    <citation type="journal article" date="2013" name="BMC Genomics">
        <title>Reconstruction of the lipid metabolism for the microalga Monoraphidium neglectum from its genome sequence reveals characteristics suitable for biofuel production.</title>
        <authorList>
            <person name="Bogen C."/>
            <person name="Al-Dilaimi A."/>
            <person name="Albersmeier A."/>
            <person name="Wichmann J."/>
            <person name="Grundmann M."/>
            <person name="Rupp O."/>
            <person name="Lauersen K.J."/>
            <person name="Blifernez-Klassen O."/>
            <person name="Kalinowski J."/>
            <person name="Goesmann A."/>
            <person name="Mussgnug J.H."/>
            <person name="Kruse O."/>
        </authorList>
    </citation>
    <scope>NUCLEOTIDE SEQUENCE [LARGE SCALE GENOMIC DNA]</scope>
    <source>
        <strain evidence="2 3">SAG 48.87</strain>
    </source>
</reference>
<evidence type="ECO:0000313" key="3">
    <source>
        <dbReference type="Proteomes" id="UP000054498"/>
    </source>
</evidence>
<name>A0A0D2JNR1_9CHLO</name>
<feature type="compositionally biased region" description="Polar residues" evidence="1">
    <location>
        <begin position="1"/>
        <end position="22"/>
    </location>
</feature>
<proteinExistence type="predicted"/>
<dbReference type="GeneID" id="25740048"/>